<dbReference type="PANTHER" id="PTHR20941:SF1">
    <property type="entry name" value="FOLIC ACID SYNTHESIS PROTEIN FOL1"/>
    <property type="match status" value="1"/>
</dbReference>
<name>A0A644WYE9_9ZZZZ</name>
<evidence type="ECO:0000256" key="1">
    <source>
        <dbReference type="ARBA" id="ARBA00000012"/>
    </source>
</evidence>
<comment type="pathway">
    <text evidence="3">Cofactor biosynthesis; tetrahydrofolate biosynthesis; 7,8-dihydrofolate from 2-amino-4-hydroxy-6-hydroxymethyl-7,8-dihydropteridine diphosphate and 4-aminobenzoate: step 1/2.</text>
</comment>
<evidence type="ECO:0000256" key="6">
    <source>
        <dbReference type="ARBA" id="ARBA00022723"/>
    </source>
</evidence>
<evidence type="ECO:0000256" key="7">
    <source>
        <dbReference type="ARBA" id="ARBA00022842"/>
    </source>
</evidence>
<accession>A0A644WYE9</accession>
<keyword evidence="7" id="KW-0460">Magnesium</keyword>
<dbReference type="PROSITE" id="PS00793">
    <property type="entry name" value="DHPS_2"/>
    <property type="match status" value="1"/>
</dbReference>
<dbReference type="AlphaFoldDB" id="A0A644WYE9"/>
<dbReference type="InterPro" id="IPR011005">
    <property type="entry name" value="Dihydropteroate_synth-like_sf"/>
</dbReference>
<comment type="cofactor">
    <cofactor evidence="2">
        <name>Mg(2+)</name>
        <dbReference type="ChEBI" id="CHEBI:18420"/>
    </cofactor>
</comment>
<protein>
    <recommendedName>
        <fullName evidence="4">dihydropteroate synthase</fullName>
        <ecNumber evidence="4">2.5.1.15</ecNumber>
    </recommendedName>
</protein>
<dbReference type="GO" id="GO:0046654">
    <property type="term" value="P:tetrahydrofolate biosynthetic process"/>
    <property type="evidence" value="ECO:0007669"/>
    <property type="project" value="TreeGrafter"/>
</dbReference>
<dbReference type="EC" id="2.5.1.15" evidence="4"/>
<dbReference type="Pfam" id="PF00809">
    <property type="entry name" value="Pterin_bind"/>
    <property type="match status" value="1"/>
</dbReference>
<feature type="domain" description="Pterin-binding" evidence="9">
    <location>
        <begin position="1"/>
        <end position="226"/>
    </location>
</feature>
<evidence type="ECO:0000256" key="5">
    <source>
        <dbReference type="ARBA" id="ARBA00022679"/>
    </source>
</evidence>
<dbReference type="PANTHER" id="PTHR20941">
    <property type="entry name" value="FOLATE SYNTHESIS PROTEINS"/>
    <property type="match status" value="1"/>
</dbReference>
<dbReference type="GO" id="GO:0004156">
    <property type="term" value="F:dihydropteroate synthase activity"/>
    <property type="evidence" value="ECO:0007669"/>
    <property type="project" value="UniProtKB-EC"/>
</dbReference>
<sequence>MRYMGIINLTPDSFSDGGKYHSAEDAVAAALALETAGAEVLDLGPQSSRPGFVEIGPDEELSRLMPVLTALRTKTKAQISVDTYHPEVARAALAAGADILNTVRPCEELYRIAQDYKAGLVITHNEGDVKSDPDILARVTNFLVRETEKTSARPLWIDPGLGFGKSRLQNWLLIEGLPKLVSTGIPVLVAASRKSFLPHPKDEWTRRVTGIAIAAGCDMVRVHEIP</sequence>
<evidence type="ECO:0000256" key="4">
    <source>
        <dbReference type="ARBA" id="ARBA00012458"/>
    </source>
</evidence>
<evidence type="ECO:0000256" key="2">
    <source>
        <dbReference type="ARBA" id="ARBA00001946"/>
    </source>
</evidence>
<organism evidence="10">
    <name type="scientific">bioreactor metagenome</name>
    <dbReference type="NCBI Taxonomy" id="1076179"/>
    <lineage>
        <taxon>unclassified sequences</taxon>
        <taxon>metagenomes</taxon>
        <taxon>ecological metagenomes</taxon>
    </lineage>
</organism>
<comment type="caution">
    <text evidence="10">The sequence shown here is derived from an EMBL/GenBank/DDBJ whole genome shotgun (WGS) entry which is preliminary data.</text>
</comment>
<dbReference type="InterPro" id="IPR045031">
    <property type="entry name" value="DHP_synth-like"/>
</dbReference>
<keyword evidence="6" id="KW-0479">Metal-binding</keyword>
<dbReference type="InterPro" id="IPR006390">
    <property type="entry name" value="DHP_synth_dom"/>
</dbReference>
<dbReference type="SUPFAM" id="SSF51717">
    <property type="entry name" value="Dihydropteroate synthetase-like"/>
    <property type="match status" value="1"/>
</dbReference>
<evidence type="ECO:0000256" key="8">
    <source>
        <dbReference type="ARBA" id="ARBA00022909"/>
    </source>
</evidence>
<evidence type="ECO:0000259" key="9">
    <source>
        <dbReference type="PROSITE" id="PS50972"/>
    </source>
</evidence>
<gene>
    <name evidence="10" type="primary">folP_13</name>
    <name evidence="10" type="ORF">SDC9_55256</name>
</gene>
<evidence type="ECO:0000256" key="3">
    <source>
        <dbReference type="ARBA" id="ARBA00004763"/>
    </source>
</evidence>
<dbReference type="Gene3D" id="3.20.20.20">
    <property type="entry name" value="Dihydropteroate synthase-like"/>
    <property type="match status" value="1"/>
</dbReference>
<dbReference type="GO" id="GO:0046656">
    <property type="term" value="P:folic acid biosynthetic process"/>
    <property type="evidence" value="ECO:0007669"/>
    <property type="project" value="UniProtKB-KW"/>
</dbReference>
<dbReference type="GO" id="GO:0005829">
    <property type="term" value="C:cytosol"/>
    <property type="evidence" value="ECO:0007669"/>
    <property type="project" value="TreeGrafter"/>
</dbReference>
<dbReference type="PROSITE" id="PS50972">
    <property type="entry name" value="PTERIN_BINDING"/>
    <property type="match status" value="1"/>
</dbReference>
<evidence type="ECO:0000313" key="10">
    <source>
        <dbReference type="EMBL" id="MPM08940.1"/>
    </source>
</evidence>
<dbReference type="NCBIfam" id="TIGR01496">
    <property type="entry name" value="DHPS"/>
    <property type="match status" value="1"/>
</dbReference>
<keyword evidence="8" id="KW-0289">Folate biosynthesis</keyword>
<dbReference type="EMBL" id="VSSQ01001510">
    <property type="protein sequence ID" value="MPM08940.1"/>
    <property type="molecule type" value="Genomic_DNA"/>
</dbReference>
<dbReference type="InterPro" id="IPR000489">
    <property type="entry name" value="Pterin-binding_dom"/>
</dbReference>
<reference evidence="10" key="1">
    <citation type="submission" date="2019-08" db="EMBL/GenBank/DDBJ databases">
        <authorList>
            <person name="Kucharzyk K."/>
            <person name="Murdoch R.W."/>
            <person name="Higgins S."/>
            <person name="Loffler F."/>
        </authorList>
    </citation>
    <scope>NUCLEOTIDE SEQUENCE</scope>
</reference>
<comment type="catalytic activity">
    <reaction evidence="1">
        <text>(7,8-dihydropterin-6-yl)methyl diphosphate + 4-aminobenzoate = 7,8-dihydropteroate + diphosphate</text>
        <dbReference type="Rhea" id="RHEA:19949"/>
        <dbReference type="ChEBI" id="CHEBI:17836"/>
        <dbReference type="ChEBI" id="CHEBI:17839"/>
        <dbReference type="ChEBI" id="CHEBI:33019"/>
        <dbReference type="ChEBI" id="CHEBI:72950"/>
        <dbReference type="EC" id="2.5.1.15"/>
    </reaction>
</comment>
<keyword evidence="5 10" id="KW-0808">Transferase</keyword>
<proteinExistence type="predicted"/>
<dbReference type="GO" id="GO:0046872">
    <property type="term" value="F:metal ion binding"/>
    <property type="evidence" value="ECO:0007669"/>
    <property type="project" value="UniProtKB-KW"/>
</dbReference>